<dbReference type="STRING" id="103827.A0A0N5D3E2"/>
<dbReference type="GO" id="GO:0003729">
    <property type="term" value="F:mRNA binding"/>
    <property type="evidence" value="ECO:0007669"/>
    <property type="project" value="TreeGrafter"/>
</dbReference>
<dbReference type="Pfam" id="PF22675">
    <property type="entry name" value="KH-I_KHDC4-BBP"/>
    <property type="match status" value="1"/>
</dbReference>
<dbReference type="InterPro" id="IPR055256">
    <property type="entry name" value="KH_1_KHDC4/BBP-like"/>
</dbReference>
<name>A0A0N5D3E2_THECL</name>
<dbReference type="PANTHER" id="PTHR11208">
    <property type="entry name" value="RNA-BINDING PROTEIN RELATED"/>
    <property type="match status" value="1"/>
</dbReference>
<dbReference type="AlphaFoldDB" id="A0A0N5D3E2"/>
<proteinExistence type="predicted"/>
<dbReference type="SMART" id="SM00322">
    <property type="entry name" value="KH"/>
    <property type="match status" value="1"/>
</dbReference>
<dbReference type="GO" id="GO:0048024">
    <property type="term" value="P:regulation of mRNA splicing, via spliceosome"/>
    <property type="evidence" value="ECO:0007669"/>
    <property type="project" value="TreeGrafter"/>
</dbReference>
<keyword evidence="4" id="KW-1185">Reference proteome</keyword>
<dbReference type="OrthoDB" id="6777263at2759"/>
<gene>
    <name evidence="3" type="ORF">TCLT_LOCUS7439</name>
</gene>
<organism evidence="5">
    <name type="scientific">Thelazia callipaeda</name>
    <name type="common">Oriental eyeworm</name>
    <name type="synonym">Parasitic nematode</name>
    <dbReference type="NCBI Taxonomy" id="103827"/>
    <lineage>
        <taxon>Eukaryota</taxon>
        <taxon>Metazoa</taxon>
        <taxon>Ecdysozoa</taxon>
        <taxon>Nematoda</taxon>
        <taxon>Chromadorea</taxon>
        <taxon>Rhabditida</taxon>
        <taxon>Spirurina</taxon>
        <taxon>Spiruromorpha</taxon>
        <taxon>Thelazioidea</taxon>
        <taxon>Thelaziidae</taxon>
        <taxon>Thelazia</taxon>
    </lineage>
</organism>
<evidence type="ECO:0000256" key="1">
    <source>
        <dbReference type="ARBA" id="ARBA00022884"/>
    </source>
</evidence>
<evidence type="ECO:0000259" key="2">
    <source>
        <dbReference type="SMART" id="SM00322"/>
    </source>
</evidence>
<keyword evidence="1" id="KW-0694">RNA-binding</keyword>
<accession>A0A0N5D3E2</accession>
<evidence type="ECO:0000313" key="3">
    <source>
        <dbReference type="EMBL" id="VDN04896.1"/>
    </source>
</evidence>
<dbReference type="Proteomes" id="UP000276776">
    <property type="component" value="Unassembled WGS sequence"/>
</dbReference>
<dbReference type="WBParaSite" id="TCLT_0000745001-mRNA-1">
    <property type="protein sequence ID" value="TCLT_0000745001-mRNA-1"/>
    <property type="gene ID" value="TCLT_0000745001"/>
</dbReference>
<evidence type="ECO:0000313" key="4">
    <source>
        <dbReference type="Proteomes" id="UP000276776"/>
    </source>
</evidence>
<evidence type="ECO:0000313" key="5">
    <source>
        <dbReference type="WBParaSite" id="TCLT_0000745001-mRNA-1"/>
    </source>
</evidence>
<dbReference type="InterPro" id="IPR045071">
    <property type="entry name" value="BBP-like"/>
</dbReference>
<dbReference type="GO" id="GO:0005634">
    <property type="term" value="C:nucleus"/>
    <property type="evidence" value="ECO:0007669"/>
    <property type="project" value="TreeGrafter"/>
</dbReference>
<dbReference type="PANTHER" id="PTHR11208:SF117">
    <property type="entry name" value="KH DOMAIN-CONTAINING PROTEIN"/>
    <property type="match status" value="1"/>
</dbReference>
<reference evidence="3 4" key="2">
    <citation type="submission" date="2018-11" db="EMBL/GenBank/DDBJ databases">
        <authorList>
            <consortium name="Pathogen Informatics"/>
        </authorList>
    </citation>
    <scope>NUCLEOTIDE SEQUENCE [LARGE SCALE GENOMIC DNA]</scope>
</reference>
<sequence>MRMLDSIQAQYPGKFRQAQTLLTKEIDRVWSDIYLHAVQDYQVQPVDSQNVIILWISLEKCKLIGRILGPRGMSVRQLEAQSDCQILIRGKGSIKDPRREARLRHRFGWEHLTEPLHVLVTATDISRERCTQKLANGVQKIKTLLKSNNDEYKRLQLVQLAIINGTYRPMRAQK</sequence>
<dbReference type="EMBL" id="UYYF01004508">
    <property type="protein sequence ID" value="VDN04896.1"/>
    <property type="molecule type" value="Genomic_DNA"/>
</dbReference>
<dbReference type="InterPro" id="IPR004087">
    <property type="entry name" value="KH_dom"/>
</dbReference>
<reference evidence="5" key="1">
    <citation type="submission" date="2017-02" db="UniProtKB">
        <authorList>
            <consortium name="WormBaseParasite"/>
        </authorList>
    </citation>
    <scope>IDENTIFICATION</scope>
</reference>
<feature type="domain" description="K Homology" evidence="2">
    <location>
        <begin position="48"/>
        <end position="139"/>
    </location>
</feature>
<dbReference type="InterPro" id="IPR036612">
    <property type="entry name" value="KH_dom_type_1_sf"/>
</dbReference>
<dbReference type="Gene3D" id="3.30.1370.10">
    <property type="entry name" value="K Homology domain, type 1"/>
    <property type="match status" value="1"/>
</dbReference>
<dbReference type="SUPFAM" id="SSF54791">
    <property type="entry name" value="Eukaryotic type KH-domain (KH-domain type I)"/>
    <property type="match status" value="1"/>
</dbReference>
<dbReference type="OMA" id="NRIGWEH"/>
<protein>
    <submittedName>
        <fullName evidence="5">KH domain-containing protein</fullName>
    </submittedName>
</protein>